<sequence length="104" mass="12180">MTINKFQGQTIHNVDLYLPQYIFSHRQLYVALSRGISMYKTKVLVIIEQPKCQNGTYTKNIVYKEVLGMITPFTYTTILTWIINYLLIVYTNNIILLEISDLEV</sequence>
<evidence type="ECO:0008006" key="2">
    <source>
        <dbReference type="Google" id="ProtNLM"/>
    </source>
</evidence>
<accession>A0A6N2AJQ4</accession>
<proteinExistence type="predicted"/>
<dbReference type="InterPro" id="IPR027417">
    <property type="entry name" value="P-loop_NTPase"/>
</dbReference>
<name>A0A6N2AJQ4_SOLCI</name>
<protein>
    <recommendedName>
        <fullName evidence="2">ATP-dependent DNA helicase</fullName>
    </recommendedName>
</protein>
<dbReference type="EMBL" id="RXGB01018373">
    <property type="protein sequence ID" value="TMW82515.1"/>
    <property type="molecule type" value="Genomic_DNA"/>
</dbReference>
<gene>
    <name evidence="1" type="ORF">EJD97_005748</name>
</gene>
<dbReference type="SUPFAM" id="SSF52540">
    <property type="entry name" value="P-loop containing nucleoside triphosphate hydrolases"/>
    <property type="match status" value="1"/>
</dbReference>
<comment type="caution">
    <text evidence="1">The sequence shown here is derived from an EMBL/GenBank/DDBJ whole genome shotgun (WGS) entry which is preliminary data.</text>
</comment>
<reference evidence="1" key="1">
    <citation type="submission" date="2019-05" db="EMBL/GenBank/DDBJ databases">
        <title>The de novo reference genome and transcriptome assemblies of the wild tomato species Solanum chilense.</title>
        <authorList>
            <person name="Stam R."/>
            <person name="Nosenko T."/>
            <person name="Hoerger A.C."/>
            <person name="Stephan W."/>
            <person name="Seidel M.A."/>
            <person name="Kuhn J.M.M."/>
            <person name="Haberer G."/>
            <person name="Tellier A."/>
        </authorList>
    </citation>
    <scope>NUCLEOTIDE SEQUENCE</scope>
    <source>
        <tissue evidence="1">Mature leaves</tissue>
    </source>
</reference>
<evidence type="ECO:0000313" key="1">
    <source>
        <dbReference type="EMBL" id="TMW82515.1"/>
    </source>
</evidence>
<dbReference type="AlphaFoldDB" id="A0A6N2AJQ4"/>
<organism evidence="1">
    <name type="scientific">Solanum chilense</name>
    <name type="common">Tomato</name>
    <name type="synonym">Lycopersicon chilense</name>
    <dbReference type="NCBI Taxonomy" id="4083"/>
    <lineage>
        <taxon>Eukaryota</taxon>
        <taxon>Viridiplantae</taxon>
        <taxon>Streptophyta</taxon>
        <taxon>Embryophyta</taxon>
        <taxon>Tracheophyta</taxon>
        <taxon>Spermatophyta</taxon>
        <taxon>Magnoliopsida</taxon>
        <taxon>eudicotyledons</taxon>
        <taxon>Gunneridae</taxon>
        <taxon>Pentapetalae</taxon>
        <taxon>asterids</taxon>
        <taxon>lamiids</taxon>
        <taxon>Solanales</taxon>
        <taxon>Solanaceae</taxon>
        <taxon>Solanoideae</taxon>
        <taxon>Solaneae</taxon>
        <taxon>Solanum</taxon>
        <taxon>Solanum subgen. Lycopersicon</taxon>
    </lineage>
</organism>